<dbReference type="OrthoDB" id="6765935at2759"/>
<comment type="caution">
    <text evidence="2">The sequence shown here is derived from an EMBL/GenBank/DDBJ whole genome shotgun (WGS) entry which is preliminary data.</text>
</comment>
<dbReference type="EMBL" id="JAACXV010014159">
    <property type="protein sequence ID" value="KAF7269902.1"/>
    <property type="molecule type" value="Genomic_DNA"/>
</dbReference>
<keyword evidence="3" id="KW-1185">Reference proteome</keyword>
<evidence type="ECO:0000313" key="2">
    <source>
        <dbReference type="EMBL" id="KAF7269902.1"/>
    </source>
</evidence>
<feature type="chain" id="PRO_5032289088" evidence="1">
    <location>
        <begin position="17"/>
        <end position="142"/>
    </location>
</feature>
<evidence type="ECO:0000256" key="1">
    <source>
        <dbReference type="SAM" id="SignalP"/>
    </source>
</evidence>
<gene>
    <name evidence="2" type="ORF">GWI33_017083</name>
</gene>
<name>A0A834HZT1_RHYFE</name>
<dbReference type="Proteomes" id="UP000625711">
    <property type="component" value="Unassembled WGS sequence"/>
</dbReference>
<feature type="signal peptide" evidence="1">
    <location>
        <begin position="1"/>
        <end position="16"/>
    </location>
</feature>
<proteinExistence type="predicted"/>
<sequence length="142" mass="16192">MMRLFCFLFFVSVSQAMATNQMQPIKAIEKDAIIKRLQTPYEATDVSTTTGTTPVDYLVTVRTSNVPSLDYEYDAVGILQVLLDETRNMATALPQFLKEFQLKHDSHQWKLSHACSTLLLPNSVVYMELYEHATGTTIYLFE</sequence>
<protein>
    <submittedName>
        <fullName evidence="2">Uncharacterized protein</fullName>
    </submittedName>
</protein>
<keyword evidence="1" id="KW-0732">Signal</keyword>
<accession>A0A834HZT1</accession>
<dbReference type="AlphaFoldDB" id="A0A834HZT1"/>
<organism evidence="2 3">
    <name type="scientific">Rhynchophorus ferrugineus</name>
    <name type="common">Red palm weevil</name>
    <name type="synonym">Curculio ferrugineus</name>
    <dbReference type="NCBI Taxonomy" id="354439"/>
    <lineage>
        <taxon>Eukaryota</taxon>
        <taxon>Metazoa</taxon>
        <taxon>Ecdysozoa</taxon>
        <taxon>Arthropoda</taxon>
        <taxon>Hexapoda</taxon>
        <taxon>Insecta</taxon>
        <taxon>Pterygota</taxon>
        <taxon>Neoptera</taxon>
        <taxon>Endopterygota</taxon>
        <taxon>Coleoptera</taxon>
        <taxon>Polyphaga</taxon>
        <taxon>Cucujiformia</taxon>
        <taxon>Curculionidae</taxon>
        <taxon>Dryophthorinae</taxon>
        <taxon>Rhynchophorus</taxon>
    </lineage>
</organism>
<evidence type="ECO:0000313" key="3">
    <source>
        <dbReference type="Proteomes" id="UP000625711"/>
    </source>
</evidence>
<reference evidence="2" key="1">
    <citation type="submission" date="2020-08" db="EMBL/GenBank/DDBJ databases">
        <title>Genome sequencing and assembly of the red palm weevil Rhynchophorus ferrugineus.</title>
        <authorList>
            <person name="Dias G.B."/>
            <person name="Bergman C.M."/>
            <person name="Manee M."/>
        </authorList>
    </citation>
    <scope>NUCLEOTIDE SEQUENCE</scope>
    <source>
        <strain evidence="2">AA-2017</strain>
        <tissue evidence="2">Whole larva</tissue>
    </source>
</reference>